<evidence type="ECO:0008006" key="8">
    <source>
        <dbReference type="Google" id="ProtNLM"/>
    </source>
</evidence>
<keyword evidence="3" id="KW-0742">SOS response</keyword>
<sequence>MPDDALKLKRLRLVNFRKFGGLSIDFDDRLTVLIGDNGSGKTAVLDAAAIALGAFLIRVNSPHHTIVGRGVQASDMRLRSSRTGSVISNQPQPLEIQAAAVFRNDDVVWSRTMNESSRRQGGMLRHVTQASQALQREITEGGKTSLPLFAYYGTGRLWLHKRDRQYSEGFFSKGFSRANGYIDCLDYANNEKLMLNWFERMTQIELQKQQLGVDCRIPELDAVREALARCFTDLTGRRQVSVIFDLSVNSLMLVDSDDSGSPQMLPFENLSDGYRNTLSLIADIAYRMAMLNPDAEHILDSPGVVLIDEIDLHLHPKWQERIIHDLITIFPRVQFIVSSHAPSVISSVKSTHLRGIRQVQVGETQTDVFGNPILSDGLSESERSLRYTAYIPTVESYGHNAGTVLEDIMGANDRPSSVKRELSRFHHALDTGNLAEAEARLSSLENELGNDPDLVAGRVSLDLERLDGDDALD</sequence>
<gene>
    <name evidence="6" type="ORF">DF200_05535</name>
</gene>
<dbReference type="InterPro" id="IPR038729">
    <property type="entry name" value="Rad50/SbcC_AAA"/>
</dbReference>
<dbReference type="Gene3D" id="3.40.50.300">
    <property type="entry name" value="P-loop containing nucleotide triphosphate hydrolases"/>
    <property type="match status" value="1"/>
</dbReference>
<name>A0A2U2MSP7_9BIFI</name>
<evidence type="ECO:0000313" key="6">
    <source>
        <dbReference type="EMBL" id="PWG59877.1"/>
    </source>
</evidence>
<dbReference type="GO" id="GO:0006302">
    <property type="term" value="P:double-strand break repair"/>
    <property type="evidence" value="ECO:0007669"/>
    <property type="project" value="InterPro"/>
</dbReference>
<comment type="caution">
    <text evidence="6">The sequence shown here is derived from an EMBL/GenBank/DDBJ whole genome shotgun (WGS) entry which is preliminary data.</text>
</comment>
<proteinExistence type="predicted"/>
<dbReference type="PANTHER" id="PTHR32182">
    <property type="entry name" value="DNA REPLICATION AND REPAIR PROTEIN RECF"/>
    <property type="match status" value="1"/>
</dbReference>
<keyword evidence="2" id="KW-0234">DNA repair</keyword>
<dbReference type="GO" id="GO:0009432">
    <property type="term" value="P:SOS response"/>
    <property type="evidence" value="ECO:0007669"/>
    <property type="project" value="UniProtKB-KW"/>
</dbReference>
<dbReference type="GO" id="GO:0000731">
    <property type="term" value="P:DNA synthesis involved in DNA repair"/>
    <property type="evidence" value="ECO:0007669"/>
    <property type="project" value="TreeGrafter"/>
</dbReference>
<evidence type="ECO:0000313" key="7">
    <source>
        <dbReference type="Proteomes" id="UP000245753"/>
    </source>
</evidence>
<feature type="domain" description="Rad50/SbcC-type AAA" evidence="5">
    <location>
        <begin position="10"/>
        <end position="228"/>
    </location>
</feature>
<keyword evidence="7" id="KW-1185">Reference proteome</keyword>
<organism evidence="6 7">
    <name type="scientific">Bifidobacterium catulorum</name>
    <dbReference type="NCBI Taxonomy" id="1630173"/>
    <lineage>
        <taxon>Bacteria</taxon>
        <taxon>Bacillati</taxon>
        <taxon>Actinomycetota</taxon>
        <taxon>Actinomycetes</taxon>
        <taxon>Bifidobacteriales</taxon>
        <taxon>Bifidobacteriaceae</taxon>
        <taxon>Bifidobacterium</taxon>
    </lineage>
</organism>
<evidence type="ECO:0000259" key="5">
    <source>
        <dbReference type="Pfam" id="PF13476"/>
    </source>
</evidence>
<evidence type="ECO:0000256" key="1">
    <source>
        <dbReference type="ARBA" id="ARBA00022763"/>
    </source>
</evidence>
<dbReference type="InterPro" id="IPR003959">
    <property type="entry name" value="ATPase_AAA_core"/>
</dbReference>
<evidence type="ECO:0000259" key="4">
    <source>
        <dbReference type="Pfam" id="PF13304"/>
    </source>
</evidence>
<dbReference type="PANTHER" id="PTHR32182:SF0">
    <property type="entry name" value="DNA REPLICATION AND REPAIR PROTEIN RECF"/>
    <property type="match status" value="1"/>
</dbReference>
<accession>A0A2U2MSP7</accession>
<dbReference type="GO" id="GO:0016887">
    <property type="term" value="F:ATP hydrolysis activity"/>
    <property type="evidence" value="ECO:0007669"/>
    <property type="project" value="InterPro"/>
</dbReference>
<dbReference type="Pfam" id="PF13476">
    <property type="entry name" value="AAA_23"/>
    <property type="match status" value="1"/>
</dbReference>
<dbReference type="Pfam" id="PF13304">
    <property type="entry name" value="AAA_21"/>
    <property type="match status" value="1"/>
</dbReference>
<dbReference type="SUPFAM" id="SSF52540">
    <property type="entry name" value="P-loop containing nucleoside triphosphate hydrolases"/>
    <property type="match status" value="1"/>
</dbReference>
<reference evidence="6 7" key="1">
    <citation type="journal article" date="2018" name="Int. J. Syst. Evol. Microbiol.">
        <title>Bifidobacterium catulorum sp. nov., a novel taxon from the faeces of the baby common marmoset (Callithrix jacchus).</title>
        <authorList>
            <person name="Modesto M."/>
            <person name="Michelini S."/>
            <person name="Oki K."/>
            <person name="Biavati B."/>
            <person name="Watanabe K."/>
            <person name="Mattarelli P."/>
        </authorList>
    </citation>
    <scope>NUCLEOTIDE SEQUENCE [LARGE SCALE GENOMIC DNA]</scope>
    <source>
        <strain evidence="6 7">MRM 8.19</strain>
    </source>
</reference>
<dbReference type="RefSeq" id="WP_109137280.1">
    <property type="nucleotide sequence ID" value="NZ_QFFN01000011.1"/>
</dbReference>
<dbReference type="Proteomes" id="UP000245753">
    <property type="component" value="Unassembled WGS sequence"/>
</dbReference>
<evidence type="ECO:0000256" key="3">
    <source>
        <dbReference type="ARBA" id="ARBA00023236"/>
    </source>
</evidence>
<dbReference type="InterPro" id="IPR027417">
    <property type="entry name" value="P-loop_NTPase"/>
</dbReference>
<dbReference type="EMBL" id="QFFN01000011">
    <property type="protein sequence ID" value="PWG59877.1"/>
    <property type="molecule type" value="Genomic_DNA"/>
</dbReference>
<keyword evidence="1" id="KW-0227">DNA damage</keyword>
<dbReference type="AlphaFoldDB" id="A0A2U2MSP7"/>
<dbReference type="GO" id="GO:0005524">
    <property type="term" value="F:ATP binding"/>
    <property type="evidence" value="ECO:0007669"/>
    <property type="project" value="InterPro"/>
</dbReference>
<feature type="domain" description="ATPase AAA-type core" evidence="4">
    <location>
        <begin position="263"/>
        <end position="346"/>
    </location>
</feature>
<protein>
    <recommendedName>
        <fullName evidence="8">ATP-binding protein</fullName>
    </recommendedName>
</protein>
<evidence type="ECO:0000256" key="2">
    <source>
        <dbReference type="ARBA" id="ARBA00023204"/>
    </source>
</evidence>
<dbReference type="OrthoDB" id="9815944at2"/>